<proteinExistence type="predicted"/>
<sequence>MPLHRYRQCSVARNHNGLIGCPHASPSGGSVGHEGEHHLVLWIDHVSLNQQAGRLGIAVLQFDLEGDQTERVIERLVRMDMIDGDMRCDRHGQFHIERCIACLAKT</sequence>
<gene>
    <name evidence="1" type="ORF">SDC9_126084</name>
</gene>
<comment type="caution">
    <text evidence="1">The sequence shown here is derived from an EMBL/GenBank/DDBJ whole genome shotgun (WGS) entry which is preliminary data.</text>
</comment>
<organism evidence="1">
    <name type="scientific">bioreactor metagenome</name>
    <dbReference type="NCBI Taxonomy" id="1076179"/>
    <lineage>
        <taxon>unclassified sequences</taxon>
        <taxon>metagenomes</taxon>
        <taxon>ecological metagenomes</taxon>
    </lineage>
</organism>
<accession>A0A645CQ53</accession>
<dbReference type="AlphaFoldDB" id="A0A645CQ53"/>
<name>A0A645CQ53_9ZZZZ</name>
<evidence type="ECO:0000313" key="1">
    <source>
        <dbReference type="EMBL" id="MPM79053.1"/>
    </source>
</evidence>
<dbReference type="EMBL" id="VSSQ01029082">
    <property type="protein sequence ID" value="MPM79053.1"/>
    <property type="molecule type" value="Genomic_DNA"/>
</dbReference>
<reference evidence="1" key="1">
    <citation type="submission" date="2019-08" db="EMBL/GenBank/DDBJ databases">
        <authorList>
            <person name="Kucharzyk K."/>
            <person name="Murdoch R.W."/>
            <person name="Higgins S."/>
            <person name="Loffler F."/>
        </authorList>
    </citation>
    <scope>NUCLEOTIDE SEQUENCE</scope>
</reference>
<protein>
    <submittedName>
        <fullName evidence="1">Uncharacterized protein</fullName>
    </submittedName>
</protein>